<feature type="region of interest" description="Disordered" evidence="1">
    <location>
        <begin position="17"/>
        <end position="57"/>
    </location>
</feature>
<dbReference type="Proteomes" id="UP000007305">
    <property type="component" value="Chromosome 2"/>
</dbReference>
<reference evidence="3" key="2">
    <citation type="submission" date="2015-12" db="EMBL/GenBank/DDBJ databases">
        <title>Update maize B73 reference genome by single molecule sequencing technologies.</title>
        <authorList>
            <consortium name="Maize Genome Sequencing Project"/>
            <person name="Ware D."/>
        </authorList>
    </citation>
    <scope>NUCLEOTIDE SEQUENCE [LARGE SCALE GENOMIC DNA]</scope>
    <source>
        <strain evidence="3">cv. B73</strain>
    </source>
</reference>
<dbReference type="Gramene" id="Zm00001eb182410_T001">
    <property type="protein sequence ID" value="Zm00001eb182410_P001"/>
    <property type="gene ID" value="Zm00001eb182410"/>
</dbReference>
<reference evidence="3" key="1">
    <citation type="journal article" date="2009" name="Science">
        <title>The B73 maize genome: complexity, diversity, and dynamics.</title>
        <authorList>
            <person name="Schnable P.S."/>
            <person name="Ware D."/>
            <person name="Fulton R.S."/>
            <person name="Stein J.C."/>
            <person name="Wei F."/>
            <person name="Pasternak S."/>
            <person name="Liang C."/>
            <person name="Zhang J."/>
            <person name="Fulton L."/>
            <person name="Graves T.A."/>
            <person name="Minx P."/>
            <person name="Reily A.D."/>
            <person name="Courtney L."/>
            <person name="Kruchowski S.S."/>
            <person name="Tomlinson C."/>
            <person name="Strong C."/>
            <person name="Delehaunty K."/>
            <person name="Fronick C."/>
            <person name="Courtney B."/>
            <person name="Rock S.M."/>
            <person name="Belter E."/>
            <person name="Du F."/>
            <person name="Kim K."/>
            <person name="Abbott R.M."/>
            <person name="Cotton M."/>
            <person name="Levy A."/>
            <person name="Marchetto P."/>
            <person name="Ochoa K."/>
            <person name="Jackson S.M."/>
            <person name="Gillam B."/>
            <person name="Chen W."/>
            <person name="Yan L."/>
            <person name="Higginbotham J."/>
            <person name="Cardenas M."/>
            <person name="Waligorski J."/>
            <person name="Applebaum E."/>
            <person name="Phelps L."/>
            <person name="Falcone J."/>
            <person name="Kanchi K."/>
            <person name="Thane T."/>
            <person name="Scimone A."/>
            <person name="Thane N."/>
            <person name="Henke J."/>
            <person name="Wang T."/>
            <person name="Ruppert J."/>
            <person name="Shah N."/>
            <person name="Rotter K."/>
            <person name="Hodges J."/>
            <person name="Ingenthron E."/>
            <person name="Cordes M."/>
            <person name="Kohlberg S."/>
            <person name="Sgro J."/>
            <person name="Delgado B."/>
            <person name="Mead K."/>
            <person name="Chinwalla A."/>
            <person name="Leonard S."/>
            <person name="Crouse K."/>
            <person name="Collura K."/>
            <person name="Kudrna D."/>
            <person name="Currie J."/>
            <person name="He R."/>
            <person name="Angelova A."/>
            <person name="Rajasekar S."/>
            <person name="Mueller T."/>
            <person name="Lomeli R."/>
            <person name="Scara G."/>
            <person name="Ko A."/>
            <person name="Delaney K."/>
            <person name="Wissotski M."/>
            <person name="Lopez G."/>
            <person name="Campos D."/>
            <person name="Braidotti M."/>
            <person name="Ashley E."/>
            <person name="Golser W."/>
            <person name="Kim H."/>
            <person name="Lee S."/>
            <person name="Lin J."/>
            <person name="Dujmic Z."/>
            <person name="Kim W."/>
            <person name="Talag J."/>
            <person name="Zuccolo A."/>
            <person name="Fan C."/>
            <person name="Sebastian A."/>
            <person name="Kramer M."/>
            <person name="Spiegel L."/>
            <person name="Nascimento L."/>
            <person name="Zutavern T."/>
            <person name="Miller B."/>
            <person name="Ambroise C."/>
            <person name="Muller S."/>
            <person name="Spooner W."/>
            <person name="Narechania A."/>
            <person name="Ren L."/>
            <person name="Wei S."/>
            <person name="Kumari S."/>
            <person name="Faga B."/>
            <person name="Levy M.J."/>
            <person name="McMahan L."/>
            <person name="Van Buren P."/>
            <person name="Vaughn M.W."/>
            <person name="Ying K."/>
            <person name="Yeh C.-T."/>
            <person name="Emrich S.J."/>
            <person name="Jia Y."/>
            <person name="Kalyanaraman A."/>
            <person name="Hsia A.-P."/>
            <person name="Barbazuk W.B."/>
            <person name="Baucom R.S."/>
            <person name="Brutnell T.P."/>
            <person name="Carpita N.C."/>
            <person name="Chaparro C."/>
            <person name="Chia J.-M."/>
            <person name="Deragon J.-M."/>
            <person name="Estill J.C."/>
            <person name="Fu Y."/>
            <person name="Jeddeloh J.A."/>
            <person name="Han Y."/>
            <person name="Lee H."/>
            <person name="Li P."/>
            <person name="Lisch D.R."/>
            <person name="Liu S."/>
            <person name="Liu Z."/>
            <person name="Nagel D.H."/>
            <person name="McCann M.C."/>
            <person name="SanMiguel P."/>
            <person name="Myers A.M."/>
            <person name="Nettleton D."/>
            <person name="Nguyen J."/>
            <person name="Penning B.W."/>
            <person name="Ponnala L."/>
            <person name="Schneider K.L."/>
            <person name="Schwartz D.C."/>
            <person name="Sharma A."/>
            <person name="Soderlund C."/>
            <person name="Springer N.M."/>
            <person name="Sun Q."/>
            <person name="Wang H."/>
            <person name="Waterman M."/>
            <person name="Westerman R."/>
            <person name="Wolfgruber T.K."/>
            <person name="Yang L."/>
            <person name="Yu Y."/>
            <person name="Zhang L."/>
            <person name="Zhou S."/>
            <person name="Zhu Q."/>
            <person name="Bennetzen J.L."/>
            <person name="Dawe R.K."/>
            <person name="Jiang J."/>
            <person name="Jiang N."/>
            <person name="Presting G.G."/>
            <person name="Wessler S.R."/>
            <person name="Aluru S."/>
            <person name="Martienssen R.A."/>
            <person name="Clifton S.W."/>
            <person name="McCombie W.R."/>
            <person name="Wing R.A."/>
            <person name="Wilson R.K."/>
        </authorList>
    </citation>
    <scope>NUCLEOTIDE SEQUENCE [LARGE SCALE GENOMIC DNA]</scope>
    <source>
        <strain evidence="3">cv. B73</strain>
    </source>
</reference>
<dbReference type="Gramene" id="Zm00001eb082410_T001">
    <property type="protein sequence ID" value="Zm00001eb082410_P001"/>
    <property type="gene ID" value="Zm00001eb082410"/>
</dbReference>
<dbReference type="EnsemblPlants" id="Zm00001eb275350_T001">
    <property type="protein sequence ID" value="Zm00001eb275350_P001"/>
    <property type="gene ID" value="Zm00001eb275350"/>
</dbReference>
<dbReference type="Proteomes" id="UP000007305">
    <property type="component" value="Chromosome 5"/>
</dbReference>
<accession>A0A804N1E4</accession>
<reference evidence="2" key="4">
    <citation type="submission" date="2021-05" db="UniProtKB">
        <authorList>
            <consortium name="EnsemblPlants"/>
        </authorList>
    </citation>
    <scope>IDENTIFICATION</scope>
    <source>
        <strain evidence="2">cv. B73</strain>
    </source>
</reference>
<proteinExistence type="predicted"/>
<evidence type="ECO:0000256" key="1">
    <source>
        <dbReference type="SAM" id="MobiDB-lite"/>
    </source>
</evidence>
<organism evidence="2 3">
    <name type="scientific">Zea mays</name>
    <name type="common">Maize</name>
    <dbReference type="NCBI Taxonomy" id="4577"/>
    <lineage>
        <taxon>Eukaryota</taxon>
        <taxon>Viridiplantae</taxon>
        <taxon>Streptophyta</taxon>
        <taxon>Embryophyta</taxon>
        <taxon>Tracheophyta</taxon>
        <taxon>Spermatophyta</taxon>
        <taxon>Magnoliopsida</taxon>
        <taxon>Liliopsida</taxon>
        <taxon>Poales</taxon>
        <taxon>Poaceae</taxon>
        <taxon>PACMAD clade</taxon>
        <taxon>Panicoideae</taxon>
        <taxon>Andropogonodae</taxon>
        <taxon>Andropogoneae</taxon>
        <taxon>Tripsacinae</taxon>
        <taxon>Zea</taxon>
    </lineage>
</organism>
<sequence>MQRFTWDKHCSHRSTERVSSSYAPIRGSKSHHKNARKGKQQGHTISGSKSKCSQGMGERRTVEIAGDLLSQAVASGFEKPPTPTGSARCRGFQWPASIVVEVDALEDLLVAIHRKHLNSSELVHIENDSHFIIKRQTSKSPKSQEQNKVVRFWVTLSSTLILC</sequence>
<dbReference type="Gramene" id="Zm00001eb127270_T001">
    <property type="protein sequence ID" value="Zm00001eb127270_P001"/>
    <property type="gene ID" value="Zm00001eb127270"/>
</dbReference>
<evidence type="ECO:0000313" key="2">
    <source>
        <dbReference type="EnsemblPlants" id="Zm00001eb127270_P001"/>
    </source>
</evidence>
<dbReference type="EnsemblPlants" id="Zm00001eb082410_T001">
    <property type="protein sequence ID" value="Zm00001eb082410_P001"/>
    <property type="gene ID" value="Zm00001eb082410"/>
</dbReference>
<dbReference type="Proteomes" id="UP000007305">
    <property type="component" value="Chromosome 6"/>
</dbReference>
<dbReference type="EnsemblPlants" id="Zm00001eb226960_T001">
    <property type="protein sequence ID" value="Zm00001eb226960_P001"/>
    <property type="gene ID" value="Zm00001eb226960"/>
</dbReference>
<feature type="compositionally biased region" description="Basic residues" evidence="1">
    <location>
        <begin position="28"/>
        <end position="40"/>
    </location>
</feature>
<keyword evidence="3" id="KW-1185">Reference proteome</keyword>
<dbReference type="Gramene" id="Zm00001eb275350_T001">
    <property type="protein sequence ID" value="Zm00001eb275350_P001"/>
    <property type="gene ID" value="Zm00001eb275350"/>
</dbReference>
<name>A0A804N1E4_MAIZE</name>
<dbReference type="EnsemblPlants" id="Zm00001eb127270_T001">
    <property type="protein sequence ID" value="Zm00001eb127270_P001"/>
    <property type="gene ID" value="Zm00001eb127270"/>
</dbReference>
<dbReference type="EnsemblPlants" id="Zm00001eb182410_T001">
    <property type="protein sequence ID" value="Zm00001eb182410_P001"/>
    <property type="gene ID" value="Zm00001eb182410"/>
</dbReference>
<dbReference type="Gramene" id="Zm00001eb226960_T001">
    <property type="protein sequence ID" value="Zm00001eb226960_P001"/>
    <property type="gene ID" value="Zm00001eb226960"/>
</dbReference>
<reference evidence="2" key="3">
    <citation type="submission" date="2019-07" db="EMBL/GenBank/DDBJ databases">
        <authorList>
            <person name="Seetharam A."/>
            <person name="Woodhouse M."/>
            <person name="Cannon E."/>
        </authorList>
    </citation>
    <scope>NUCLEOTIDE SEQUENCE [LARGE SCALE GENOMIC DNA]</scope>
    <source>
        <strain evidence="2">cv. B73</strain>
    </source>
</reference>
<feature type="compositionally biased region" description="Polar residues" evidence="1">
    <location>
        <begin position="41"/>
        <end position="53"/>
    </location>
</feature>
<evidence type="ECO:0000313" key="3">
    <source>
        <dbReference type="Proteomes" id="UP000007305"/>
    </source>
</evidence>
<dbReference type="Proteomes" id="UP000007305">
    <property type="component" value="Chromosome 3"/>
</dbReference>
<protein>
    <submittedName>
        <fullName evidence="2">Uncharacterized protein</fullName>
    </submittedName>
</protein>
<dbReference type="AlphaFoldDB" id="A0A804N1E4"/>
<dbReference type="Proteomes" id="UP000007305">
    <property type="component" value="Chromosome 4"/>
</dbReference>